<comment type="caution">
    <text evidence="2">The sequence shown here is derived from an EMBL/GenBank/DDBJ whole genome shotgun (WGS) entry which is preliminary data.</text>
</comment>
<reference evidence="2" key="1">
    <citation type="submission" date="2023-04" db="EMBL/GenBank/DDBJ databases">
        <title>Chromosome-level genome of Chaenocephalus aceratus.</title>
        <authorList>
            <person name="Park H."/>
        </authorList>
    </citation>
    <scope>NUCLEOTIDE SEQUENCE</scope>
    <source>
        <strain evidence="2">DE</strain>
        <tissue evidence="2">Muscle</tissue>
    </source>
</reference>
<keyword evidence="3" id="KW-1185">Reference proteome</keyword>
<dbReference type="AlphaFoldDB" id="A0AAD9EZM1"/>
<proteinExistence type="predicted"/>
<dbReference type="GO" id="GO:0003743">
    <property type="term" value="F:translation initiation factor activity"/>
    <property type="evidence" value="ECO:0007669"/>
    <property type="project" value="UniProtKB-KW"/>
</dbReference>
<feature type="compositionally biased region" description="Basic and acidic residues" evidence="1">
    <location>
        <begin position="39"/>
        <end position="58"/>
    </location>
</feature>
<evidence type="ECO:0000313" key="3">
    <source>
        <dbReference type="Proteomes" id="UP001228049"/>
    </source>
</evidence>
<feature type="region of interest" description="Disordered" evidence="1">
    <location>
        <begin position="200"/>
        <end position="232"/>
    </location>
</feature>
<sequence>MNQRSPYCAYGEDDEDLLRGGEPTATGQIHEGGPIRHSSGGEDQARVEQSGEDKRENEDTGELDDPYSTDPGLWGNNMDEQVLLYWAKMGPELCQNREADLSASERQYKHQKRYFSRSLFKRKLALCLNYACIQLSLLNIVDDEHHNLSTREAARGVSAALQAVELDLCNAVDLVRSLREYVAGLRDQFDNFETAAKNMSPTVSEEYRADTQRKRKRKSQADDSSEPECELSGRSRFSTSVFIRVIDRLVSELDRRYQSYNDVCENFGFLNIFHSISPQDLRSAARSLQQKYSSDLEEEFVEEAVHFRELPLSCCQIRPRHHPLRSF</sequence>
<keyword evidence="2" id="KW-0648">Protein biosynthesis</keyword>
<accession>A0AAD9EZM1</accession>
<gene>
    <name evidence="2" type="ORF">KUDE01_023686</name>
</gene>
<evidence type="ECO:0000256" key="1">
    <source>
        <dbReference type="SAM" id="MobiDB-lite"/>
    </source>
</evidence>
<name>A0AAD9EZM1_DISEL</name>
<organism evidence="2 3">
    <name type="scientific">Dissostichus eleginoides</name>
    <name type="common">Patagonian toothfish</name>
    <name type="synonym">Dissostichus amissus</name>
    <dbReference type="NCBI Taxonomy" id="100907"/>
    <lineage>
        <taxon>Eukaryota</taxon>
        <taxon>Metazoa</taxon>
        <taxon>Chordata</taxon>
        <taxon>Craniata</taxon>
        <taxon>Vertebrata</taxon>
        <taxon>Euteleostomi</taxon>
        <taxon>Actinopterygii</taxon>
        <taxon>Neopterygii</taxon>
        <taxon>Teleostei</taxon>
        <taxon>Neoteleostei</taxon>
        <taxon>Acanthomorphata</taxon>
        <taxon>Eupercaria</taxon>
        <taxon>Perciformes</taxon>
        <taxon>Notothenioidei</taxon>
        <taxon>Nototheniidae</taxon>
        <taxon>Dissostichus</taxon>
    </lineage>
</organism>
<dbReference type="Proteomes" id="UP001228049">
    <property type="component" value="Unassembled WGS sequence"/>
</dbReference>
<protein>
    <submittedName>
        <fullName evidence="2">Eukaryotic translation initiation factor 3 subunit L</fullName>
    </submittedName>
</protein>
<evidence type="ECO:0000313" key="2">
    <source>
        <dbReference type="EMBL" id="KAK1882906.1"/>
    </source>
</evidence>
<feature type="region of interest" description="Disordered" evidence="1">
    <location>
        <begin position="1"/>
        <end position="75"/>
    </location>
</feature>
<keyword evidence="2" id="KW-0396">Initiation factor</keyword>
<dbReference type="EMBL" id="JASDAP010000023">
    <property type="protein sequence ID" value="KAK1882906.1"/>
    <property type="molecule type" value="Genomic_DNA"/>
</dbReference>